<organism evidence="1 2">
    <name type="scientific">Cirrhinus mrigala</name>
    <name type="common">Mrigala</name>
    <dbReference type="NCBI Taxonomy" id="683832"/>
    <lineage>
        <taxon>Eukaryota</taxon>
        <taxon>Metazoa</taxon>
        <taxon>Chordata</taxon>
        <taxon>Craniata</taxon>
        <taxon>Vertebrata</taxon>
        <taxon>Euteleostomi</taxon>
        <taxon>Actinopterygii</taxon>
        <taxon>Neopterygii</taxon>
        <taxon>Teleostei</taxon>
        <taxon>Ostariophysi</taxon>
        <taxon>Cypriniformes</taxon>
        <taxon>Cyprinidae</taxon>
        <taxon>Labeoninae</taxon>
        <taxon>Labeonini</taxon>
        <taxon>Cirrhinus</taxon>
    </lineage>
</organism>
<protein>
    <submittedName>
        <fullName evidence="1">Uncharacterized protein</fullName>
    </submittedName>
</protein>
<keyword evidence="2" id="KW-1185">Reference proteome</keyword>
<sequence length="127" mass="13759">LRLYAFPPIALLLGVLERVRRDGVHLLVAPYWPARAWFSDLISLLDGSPWEIPARRDLLSQAGGPVNCPVGTVLEFLQVRFSAGLAHSILKVYVVAFLACHAPLGGSSVGRNPLVTVFLHGALRPLA</sequence>
<proteinExistence type="predicted"/>
<accession>A0ABD0QCJ8</accession>
<feature type="non-terminal residue" evidence="1">
    <location>
        <position position="127"/>
    </location>
</feature>
<name>A0ABD0QCJ8_CIRMR</name>
<evidence type="ECO:0000313" key="2">
    <source>
        <dbReference type="Proteomes" id="UP001529510"/>
    </source>
</evidence>
<dbReference type="EMBL" id="JAMKFB020000009">
    <property type="protein sequence ID" value="KAL0183913.1"/>
    <property type="molecule type" value="Genomic_DNA"/>
</dbReference>
<dbReference type="Proteomes" id="UP001529510">
    <property type="component" value="Unassembled WGS sequence"/>
</dbReference>
<dbReference type="AlphaFoldDB" id="A0ABD0QCJ8"/>
<evidence type="ECO:0000313" key="1">
    <source>
        <dbReference type="EMBL" id="KAL0183913.1"/>
    </source>
</evidence>
<reference evidence="1 2" key="1">
    <citation type="submission" date="2024-05" db="EMBL/GenBank/DDBJ databases">
        <title>Genome sequencing and assembly of Indian major carp, Cirrhinus mrigala (Hamilton, 1822).</title>
        <authorList>
            <person name="Mohindra V."/>
            <person name="Chowdhury L.M."/>
            <person name="Lal K."/>
            <person name="Jena J.K."/>
        </authorList>
    </citation>
    <scope>NUCLEOTIDE SEQUENCE [LARGE SCALE GENOMIC DNA]</scope>
    <source>
        <strain evidence="1">CM1030</strain>
        <tissue evidence="1">Blood</tissue>
    </source>
</reference>
<comment type="caution">
    <text evidence="1">The sequence shown here is derived from an EMBL/GenBank/DDBJ whole genome shotgun (WGS) entry which is preliminary data.</text>
</comment>
<feature type="non-terminal residue" evidence="1">
    <location>
        <position position="1"/>
    </location>
</feature>
<gene>
    <name evidence="1" type="ORF">M9458_019609</name>
</gene>